<protein>
    <recommendedName>
        <fullName evidence="8">DUF350 domain-containing protein</fullName>
    </recommendedName>
</protein>
<evidence type="ECO:0000256" key="1">
    <source>
        <dbReference type="ARBA" id="ARBA00004651"/>
    </source>
</evidence>
<feature type="transmembrane region" description="Helical" evidence="6">
    <location>
        <begin position="124"/>
        <end position="145"/>
    </location>
</feature>
<feature type="transmembrane region" description="Helical" evidence="6">
    <location>
        <begin position="12"/>
        <end position="32"/>
    </location>
</feature>
<evidence type="ECO:0000256" key="5">
    <source>
        <dbReference type="ARBA" id="ARBA00023136"/>
    </source>
</evidence>
<evidence type="ECO:0000256" key="4">
    <source>
        <dbReference type="ARBA" id="ARBA00022989"/>
    </source>
</evidence>
<evidence type="ECO:0008006" key="8">
    <source>
        <dbReference type="Google" id="ProtNLM"/>
    </source>
</evidence>
<accession>A0A3B0X0N6</accession>
<comment type="subcellular location">
    <subcellularLocation>
        <location evidence="1">Cell membrane</location>
        <topology evidence="1">Multi-pass membrane protein</topology>
    </subcellularLocation>
</comment>
<evidence type="ECO:0000256" key="6">
    <source>
        <dbReference type="SAM" id="Phobius"/>
    </source>
</evidence>
<evidence type="ECO:0000256" key="2">
    <source>
        <dbReference type="ARBA" id="ARBA00022475"/>
    </source>
</evidence>
<feature type="transmembrane region" description="Helical" evidence="6">
    <location>
        <begin position="52"/>
        <end position="73"/>
    </location>
</feature>
<keyword evidence="3 6" id="KW-0812">Transmembrane</keyword>
<feature type="transmembrane region" description="Helical" evidence="6">
    <location>
        <begin position="151"/>
        <end position="173"/>
    </location>
</feature>
<sequence length="284" mass="31217">MDINFSLHLPKIISALSLLILFPITLIVANWINNKLTPYCIKDELLEKDNIALGVSFMAYNLAVTCVFIGAMLGPSTGLWQDLIAVGGYSFLGILMLNLARFVNDKLILYKFCNVVEIIEQRNFGTGVVQAGSYFASGCIIAASLHGEGGGVYTAVAFFFLAQIVLIVFSHIYNFVTPFDIHHEIEQGNNAAGLAFGGSLIAFGIILMNSVGGDFISWEYNLNLFFKNTILAFVLLPFIRVVLDKIIFSHTSLNEKILVDKNTSAGMLEFSVTVGFSIILFFII</sequence>
<dbReference type="GO" id="GO:0005886">
    <property type="term" value="C:plasma membrane"/>
    <property type="evidence" value="ECO:0007669"/>
    <property type="project" value="UniProtKB-SubCell"/>
</dbReference>
<keyword evidence="2" id="KW-1003">Cell membrane</keyword>
<evidence type="ECO:0000313" key="7">
    <source>
        <dbReference type="EMBL" id="VAW57092.1"/>
    </source>
</evidence>
<name>A0A3B0X0N6_9ZZZZ</name>
<dbReference type="Pfam" id="PF03994">
    <property type="entry name" value="DUF350"/>
    <property type="match status" value="2"/>
</dbReference>
<keyword evidence="5 6" id="KW-0472">Membrane</keyword>
<reference evidence="7" key="1">
    <citation type="submission" date="2018-06" db="EMBL/GenBank/DDBJ databases">
        <authorList>
            <person name="Zhirakovskaya E."/>
        </authorList>
    </citation>
    <scope>NUCLEOTIDE SEQUENCE</scope>
</reference>
<dbReference type="EMBL" id="UOFF01000333">
    <property type="protein sequence ID" value="VAW57092.1"/>
    <property type="molecule type" value="Genomic_DNA"/>
</dbReference>
<feature type="transmembrane region" description="Helical" evidence="6">
    <location>
        <begin position="224"/>
        <end position="243"/>
    </location>
</feature>
<dbReference type="PANTHER" id="PTHR40043">
    <property type="entry name" value="UPF0719 INNER MEMBRANE PROTEIN YJFL"/>
    <property type="match status" value="1"/>
</dbReference>
<feature type="transmembrane region" description="Helical" evidence="6">
    <location>
        <begin position="194"/>
        <end position="212"/>
    </location>
</feature>
<feature type="transmembrane region" description="Helical" evidence="6">
    <location>
        <begin position="264"/>
        <end position="283"/>
    </location>
</feature>
<dbReference type="AlphaFoldDB" id="A0A3B0X0N6"/>
<organism evidence="7">
    <name type="scientific">hydrothermal vent metagenome</name>
    <dbReference type="NCBI Taxonomy" id="652676"/>
    <lineage>
        <taxon>unclassified sequences</taxon>
        <taxon>metagenomes</taxon>
        <taxon>ecological metagenomes</taxon>
    </lineage>
</organism>
<dbReference type="PANTHER" id="PTHR40043:SF1">
    <property type="entry name" value="UPF0719 INNER MEMBRANE PROTEIN YJFL"/>
    <property type="match status" value="1"/>
</dbReference>
<gene>
    <name evidence="7" type="ORF">MNBD_GAMMA07-36</name>
</gene>
<feature type="transmembrane region" description="Helical" evidence="6">
    <location>
        <begin position="79"/>
        <end position="103"/>
    </location>
</feature>
<proteinExistence type="predicted"/>
<keyword evidence="4 6" id="KW-1133">Transmembrane helix</keyword>
<evidence type="ECO:0000256" key="3">
    <source>
        <dbReference type="ARBA" id="ARBA00022692"/>
    </source>
</evidence>
<dbReference type="InterPro" id="IPR007140">
    <property type="entry name" value="DUF350"/>
</dbReference>